<evidence type="ECO:0000313" key="1">
    <source>
        <dbReference type="EMBL" id="AKO91979.1"/>
    </source>
</evidence>
<keyword evidence="2" id="KW-1185">Reference proteome</keyword>
<gene>
    <name evidence="1" type="ORF">BEH_07625</name>
</gene>
<protein>
    <submittedName>
        <fullName evidence="1">Uncharacterized protein</fullName>
    </submittedName>
</protein>
<dbReference type="KEGG" id="beo:BEH_07625"/>
<reference evidence="2" key="2">
    <citation type="submission" date="2015-06" db="EMBL/GenBank/DDBJ databases">
        <title>Genome Sequence of Bacillus endophyticus and Analysis of its Companion Mechanism in the Ketogulonigenium vulgare-Bacillus strain Consortium.</title>
        <authorList>
            <person name="Jia N."/>
            <person name="Du J."/>
            <person name="Ding M.-Z."/>
            <person name="Gao F."/>
            <person name="Yuan Y.-J."/>
        </authorList>
    </citation>
    <scope>NUCLEOTIDE SEQUENCE [LARGE SCALE GENOMIC DNA]</scope>
    <source>
        <strain evidence="2">Hbe603</strain>
    </source>
</reference>
<sequence>MYGIKYNQRDIQERLSYEINYKKTLEDKIALMQKDRLRVQNDETKTIIDGAIKDIENRMSKSVKYIELYSNLIEEFIIGKRKIASYYDIFK</sequence>
<dbReference type="Proteomes" id="UP000036202">
    <property type="component" value="Chromosome"/>
</dbReference>
<dbReference type="RefSeq" id="WP_046216940.1">
    <property type="nucleotide sequence ID" value="NZ_CP011974.1"/>
</dbReference>
<dbReference type="EMBL" id="CP011974">
    <property type="protein sequence ID" value="AKO91979.1"/>
    <property type="molecule type" value="Genomic_DNA"/>
</dbReference>
<evidence type="ECO:0000313" key="2">
    <source>
        <dbReference type="Proteomes" id="UP000036202"/>
    </source>
</evidence>
<organism evidence="1 2">
    <name type="scientific">Priestia filamentosa</name>
    <dbReference type="NCBI Taxonomy" id="1402861"/>
    <lineage>
        <taxon>Bacteria</taxon>
        <taxon>Bacillati</taxon>
        <taxon>Bacillota</taxon>
        <taxon>Bacilli</taxon>
        <taxon>Bacillales</taxon>
        <taxon>Bacillaceae</taxon>
        <taxon>Priestia</taxon>
    </lineage>
</organism>
<dbReference type="PATRIC" id="fig|135735.6.peg.1553"/>
<reference evidence="1 2" key="1">
    <citation type="journal article" date="2015" name="PLoS ONE">
        <title>Genome Sequence of Bacillus endophyticus and Analysis of Its Companion Mechanism in the Ketogulonigenium vulgare-Bacillus Strain Consortium.</title>
        <authorList>
            <person name="Jia N."/>
            <person name="Du J."/>
            <person name="Ding M.Z."/>
            <person name="Gao F."/>
            <person name="Yuan Y.J."/>
        </authorList>
    </citation>
    <scope>NUCLEOTIDE SEQUENCE [LARGE SCALE GENOMIC DNA]</scope>
    <source>
        <strain evidence="1 2">Hbe603</strain>
    </source>
</reference>
<dbReference type="AlphaFoldDB" id="A0A0H4KI55"/>
<accession>A0A0H4KI55</accession>
<proteinExistence type="predicted"/>
<name>A0A0H4KI55_9BACI</name>